<dbReference type="EMBL" id="PXXU01000039">
    <property type="protein sequence ID" value="PSJ16708.1"/>
    <property type="molecule type" value="Genomic_DNA"/>
</dbReference>
<keyword evidence="2" id="KW-1185">Reference proteome</keyword>
<reference evidence="1 2" key="1">
    <citation type="submission" date="2018-03" db="EMBL/GenBank/DDBJ databases">
        <title>Draft genome of Nitrosomonas supralitoralis APG5.</title>
        <authorList>
            <person name="Urakawa H."/>
            <person name="Lopez J.V."/>
        </authorList>
    </citation>
    <scope>NUCLEOTIDE SEQUENCE [LARGE SCALE GENOMIC DNA]</scope>
    <source>
        <strain evidence="1 2">APG5</strain>
    </source>
</reference>
<sequence>MFCILYAAVGVQIYLFVFDALPKPFDKHIVTPATLTIHTDLEAVVLQQLDEFQAGTCILIVSIEDNRLAIVLN</sequence>
<name>A0A2P7NTE9_9PROT</name>
<organism evidence="1 2">
    <name type="scientific">Nitrosomonas supralitoralis</name>
    <dbReference type="NCBI Taxonomy" id="2116706"/>
    <lineage>
        <taxon>Bacteria</taxon>
        <taxon>Pseudomonadati</taxon>
        <taxon>Pseudomonadota</taxon>
        <taxon>Betaproteobacteria</taxon>
        <taxon>Nitrosomonadales</taxon>
        <taxon>Nitrosomonadaceae</taxon>
        <taxon>Nitrosomonas</taxon>
    </lineage>
</organism>
<evidence type="ECO:0000313" key="2">
    <source>
        <dbReference type="Proteomes" id="UP000241912"/>
    </source>
</evidence>
<dbReference type="AlphaFoldDB" id="A0A2P7NTE9"/>
<comment type="caution">
    <text evidence="1">The sequence shown here is derived from an EMBL/GenBank/DDBJ whole genome shotgun (WGS) entry which is preliminary data.</text>
</comment>
<proteinExistence type="predicted"/>
<protein>
    <submittedName>
        <fullName evidence="1">Uncharacterized protein</fullName>
    </submittedName>
</protein>
<evidence type="ECO:0000313" key="1">
    <source>
        <dbReference type="EMBL" id="PSJ16708.1"/>
    </source>
</evidence>
<accession>A0A2P7NTE9</accession>
<dbReference type="Proteomes" id="UP000241912">
    <property type="component" value="Unassembled WGS sequence"/>
</dbReference>
<gene>
    <name evidence="1" type="ORF">C7H79_12145</name>
</gene>